<gene>
    <name evidence="1" type="ORF">B9Z19DRAFT_1124767</name>
</gene>
<evidence type="ECO:0000313" key="1">
    <source>
        <dbReference type="EMBL" id="PUU79689.1"/>
    </source>
</evidence>
<sequence length="190" mass="20908">MPIQSTTIPGSAHNQLTILVPSQLAMREAARAMWDLVREEHINDFAIVGGAALLFHGSDIKTEDTDLAITGKPLENFCQLVKNDSRFVEDPYGGPWRYHATFGFDVLIDFLDKLVATLVDLALSKRAAWVDRNEEKDLNGFDYALRRMAGAGLSFRGSGEIGKGILDKVVVKLQSSEKGKRVLGMITSLS</sequence>
<accession>A0A2T6ZW24</accession>
<evidence type="ECO:0000313" key="2">
    <source>
        <dbReference type="Proteomes" id="UP000244722"/>
    </source>
</evidence>
<dbReference type="STRING" id="42251.A0A2T6ZW24"/>
<comment type="caution">
    <text evidence="1">The sequence shown here is derived from an EMBL/GenBank/DDBJ whole genome shotgun (WGS) entry which is preliminary data.</text>
</comment>
<organism evidence="1 2">
    <name type="scientific">Tuber borchii</name>
    <name type="common">White truffle</name>
    <dbReference type="NCBI Taxonomy" id="42251"/>
    <lineage>
        <taxon>Eukaryota</taxon>
        <taxon>Fungi</taxon>
        <taxon>Dikarya</taxon>
        <taxon>Ascomycota</taxon>
        <taxon>Pezizomycotina</taxon>
        <taxon>Pezizomycetes</taxon>
        <taxon>Pezizales</taxon>
        <taxon>Tuberaceae</taxon>
        <taxon>Tuber</taxon>
    </lineage>
</organism>
<name>A0A2T6ZW24_TUBBO</name>
<dbReference type="Gene3D" id="3.30.460.40">
    <property type="match status" value="1"/>
</dbReference>
<dbReference type="AlphaFoldDB" id="A0A2T6ZW24"/>
<keyword evidence="2" id="KW-1185">Reference proteome</keyword>
<dbReference type="Proteomes" id="UP000244722">
    <property type="component" value="Unassembled WGS sequence"/>
</dbReference>
<protein>
    <submittedName>
        <fullName evidence="1">Uncharacterized protein</fullName>
    </submittedName>
</protein>
<dbReference type="OrthoDB" id="5418922at2759"/>
<dbReference type="EMBL" id="NESQ01000084">
    <property type="protein sequence ID" value="PUU79689.1"/>
    <property type="molecule type" value="Genomic_DNA"/>
</dbReference>
<reference evidence="1 2" key="1">
    <citation type="submission" date="2017-04" db="EMBL/GenBank/DDBJ databases">
        <title>Draft genome sequence of Tuber borchii Vittad., a whitish edible truffle.</title>
        <authorList>
            <consortium name="DOE Joint Genome Institute"/>
            <person name="Murat C."/>
            <person name="Kuo A."/>
            <person name="Barry K.W."/>
            <person name="Clum A."/>
            <person name="Dockter R.B."/>
            <person name="Fauchery L."/>
            <person name="Iotti M."/>
            <person name="Kohler A."/>
            <person name="Labutti K."/>
            <person name="Lindquist E.A."/>
            <person name="Lipzen A."/>
            <person name="Ohm R.A."/>
            <person name="Wang M."/>
            <person name="Grigoriev I.V."/>
            <person name="Zambonelli A."/>
            <person name="Martin F.M."/>
        </authorList>
    </citation>
    <scope>NUCLEOTIDE SEQUENCE [LARGE SCALE GENOMIC DNA]</scope>
    <source>
        <strain evidence="1 2">Tbo3840</strain>
    </source>
</reference>
<proteinExistence type="predicted"/>